<reference evidence="2" key="1">
    <citation type="journal article" date="2024" name="Antonie Van Leeuwenhoek">
        <title>Bradyrhizobium ontarionense sp. nov., a novel bacterial symbiont isolated from Aeschynomene indica (Indian jointvetch), harbours photosynthesis, nitrogen fixation and nitrous oxide (N2O) reductase genes.</title>
        <authorList>
            <person name="Bromfield E.S.P."/>
            <person name="Cloutier S."/>
        </authorList>
    </citation>
    <scope>NUCLEOTIDE SEQUENCE</scope>
    <source>
        <strain evidence="2">A19</strain>
    </source>
</reference>
<organism evidence="2 3">
    <name type="scientific">Bradyrhizobium ontarionense</name>
    <dbReference type="NCBI Taxonomy" id="2898149"/>
    <lineage>
        <taxon>Bacteria</taxon>
        <taxon>Pseudomonadati</taxon>
        <taxon>Pseudomonadota</taxon>
        <taxon>Alphaproteobacteria</taxon>
        <taxon>Hyphomicrobiales</taxon>
        <taxon>Nitrobacteraceae</taxon>
        <taxon>Bradyrhizobium</taxon>
    </lineage>
</organism>
<proteinExistence type="predicted"/>
<dbReference type="RefSeq" id="WP_231318962.1">
    <property type="nucleotide sequence ID" value="NZ_CP088156.1"/>
</dbReference>
<evidence type="ECO:0008006" key="4">
    <source>
        <dbReference type="Google" id="ProtNLM"/>
    </source>
</evidence>
<evidence type="ECO:0000313" key="3">
    <source>
        <dbReference type="Proteomes" id="UP001431010"/>
    </source>
</evidence>
<keyword evidence="3" id="KW-1185">Reference proteome</keyword>
<gene>
    <name evidence="2" type="ORF">LQG66_27985</name>
</gene>
<evidence type="ECO:0000256" key="1">
    <source>
        <dbReference type="SAM" id="MobiDB-lite"/>
    </source>
</evidence>
<sequence>MLNKISLIDELKKGGYEASLITTYNAYLPFYEEVVLRRLANAGVRHNALLMDAQQYAASLISHPPRLAGRQYTLLPVSVPGAFHPKLIFLAGKSKGAILVGSHNMTLAGFGFNREITNLVQIREKDTAGINLAQDVWKEIEFWLNDFTVGVPDHVRSMIRRVKEFAPWLNGSPSADPKIRLLAGRPGGTPLWQQFTGLLDGETSQFSAGGAFFDQELSFLKRVKRDLQPGRITVAVDPKTVQMPVQAQALEGMTFVQAGRIGCDEKSDEPYLHAKFVLAQQKEGMSVFASGSANPSRPAWLADDAGGNVELMLARIGDDALKTANSLGCSDIHTFPTLTQKNWEEISINQTQWEKAPATGIRSGVALAEATRILFDLDLLKGFRDLTFAIIAADGSAISNSVDVAVEDRFAVLNFATNDIEKAIALQGFDASKLALNLALHHAGIVEEQARSGTQRRLRDALASLDTDSPDISLLIQCIDKIVFDEDDPAAAAQPAKRAGSRNSQQPTGPDSVATLEIDVSEMRKGGKRQRLNHSSDFAYLLDALIYHLRLHQDKSREELDRFGRTEEEQIGADDDPDAEVALTPDKQAELLVACHSKVRTVVNRMISQMKAYAEGKVALTKILIRLLGVLAVLRELRSCDGRAAWIEKGKTAVPKDQRLRLLEAVMLNIFEREPSTSSLLSLEALGEEFSESDDVARLKGLLLWLAWDCGLTLNLHKPFRESPEAWEQRLKRNAMIVALAQVILSDETVIDEARESIGSFTAGELDWLRDIRRLADSFATLRADKGALRRGELAEAGDIAFHKTAEDWIVRMVAGRNGGKISLVALKENRPRLTYLADHLAVASLSSV</sequence>
<name>A0ABY3R7Q8_9BRAD</name>
<protein>
    <recommendedName>
        <fullName evidence="4">Phospholipase D-like domain-containing protein</fullName>
    </recommendedName>
</protein>
<dbReference type="Gene3D" id="3.30.870.10">
    <property type="entry name" value="Endonuclease Chain A"/>
    <property type="match status" value="1"/>
</dbReference>
<accession>A0ABY3R7Q8</accession>
<feature type="region of interest" description="Disordered" evidence="1">
    <location>
        <begin position="490"/>
        <end position="514"/>
    </location>
</feature>
<evidence type="ECO:0000313" key="2">
    <source>
        <dbReference type="EMBL" id="UFZ03057.1"/>
    </source>
</evidence>
<dbReference type="Proteomes" id="UP001431010">
    <property type="component" value="Chromosome"/>
</dbReference>
<dbReference type="EMBL" id="CP088156">
    <property type="protein sequence ID" value="UFZ03057.1"/>
    <property type="molecule type" value="Genomic_DNA"/>
</dbReference>